<dbReference type="Proteomes" id="UP000032430">
    <property type="component" value="Chromosome I"/>
</dbReference>
<feature type="active site" evidence="6">
    <location>
        <position position="134"/>
    </location>
</feature>
<keyword evidence="8" id="KW-1185">Reference proteome</keyword>
<dbReference type="PANTHER" id="PTHR10458">
    <property type="entry name" value="PEPTIDE DEFORMYLASE"/>
    <property type="match status" value="1"/>
</dbReference>
<dbReference type="HOGENOM" id="CLU_061901_2_1_6"/>
<dbReference type="CDD" id="cd00487">
    <property type="entry name" value="Pep_deformylase"/>
    <property type="match status" value="1"/>
</dbReference>
<keyword evidence="5 6" id="KW-0408">Iron</keyword>
<feature type="binding site" evidence="6">
    <location>
        <position position="137"/>
    </location>
    <ligand>
        <name>Fe cation</name>
        <dbReference type="ChEBI" id="CHEBI:24875"/>
    </ligand>
</feature>
<evidence type="ECO:0000256" key="1">
    <source>
        <dbReference type="ARBA" id="ARBA00010759"/>
    </source>
</evidence>
<keyword evidence="2 6" id="KW-0479">Metal-binding</keyword>
<dbReference type="InterPro" id="IPR023635">
    <property type="entry name" value="Peptide_deformylase"/>
</dbReference>
<dbReference type="GO" id="GO:0042586">
    <property type="term" value="F:peptide deformylase activity"/>
    <property type="evidence" value="ECO:0007669"/>
    <property type="project" value="UniProtKB-UniRule"/>
</dbReference>
<dbReference type="STRING" id="1212491.LFA_2527"/>
<comment type="catalytic activity">
    <reaction evidence="6">
        <text>N-terminal N-formyl-L-methionyl-[peptide] + H2O = N-terminal L-methionyl-[peptide] + formate</text>
        <dbReference type="Rhea" id="RHEA:24420"/>
        <dbReference type="Rhea" id="RHEA-COMP:10639"/>
        <dbReference type="Rhea" id="RHEA-COMP:10640"/>
        <dbReference type="ChEBI" id="CHEBI:15377"/>
        <dbReference type="ChEBI" id="CHEBI:15740"/>
        <dbReference type="ChEBI" id="CHEBI:49298"/>
        <dbReference type="ChEBI" id="CHEBI:64731"/>
        <dbReference type="EC" id="3.5.1.88"/>
    </reaction>
</comment>
<dbReference type="GO" id="GO:0006412">
    <property type="term" value="P:translation"/>
    <property type="evidence" value="ECO:0007669"/>
    <property type="project" value="UniProtKB-UniRule"/>
</dbReference>
<dbReference type="EMBL" id="LN614827">
    <property type="protein sequence ID" value="CEG57898.1"/>
    <property type="molecule type" value="Genomic_DNA"/>
</dbReference>
<dbReference type="Pfam" id="PF01327">
    <property type="entry name" value="Pep_deformylase"/>
    <property type="match status" value="1"/>
</dbReference>
<keyword evidence="4 6" id="KW-0648">Protein biosynthesis</keyword>
<dbReference type="Gene3D" id="3.90.45.10">
    <property type="entry name" value="Peptide deformylase"/>
    <property type="match status" value="1"/>
</dbReference>
<accession>A0A098G5W4</accession>
<comment type="function">
    <text evidence="6">Removes the formyl group from the N-terminal Met of newly synthesized proteins. Requires at least a dipeptide for an efficient rate of reaction. N-terminal L-methionine is a prerequisite for activity but the enzyme has broad specificity at other positions.</text>
</comment>
<dbReference type="HAMAP" id="MF_00163">
    <property type="entry name" value="Pep_deformylase"/>
    <property type="match status" value="1"/>
</dbReference>
<feature type="binding site" evidence="6">
    <location>
        <position position="91"/>
    </location>
    <ligand>
        <name>Fe cation</name>
        <dbReference type="ChEBI" id="CHEBI:24875"/>
    </ligand>
</feature>
<dbReference type="PRINTS" id="PR01576">
    <property type="entry name" value="PDEFORMYLASE"/>
</dbReference>
<evidence type="ECO:0000256" key="6">
    <source>
        <dbReference type="HAMAP-Rule" id="MF_00163"/>
    </source>
</evidence>
<comment type="cofactor">
    <cofactor evidence="6">
        <name>Fe(2+)</name>
        <dbReference type="ChEBI" id="CHEBI:29033"/>
    </cofactor>
    <text evidence="6">Binds 1 Fe(2+) ion.</text>
</comment>
<dbReference type="KEGG" id="lfa:LFA_2527"/>
<feature type="binding site" evidence="6">
    <location>
        <position position="133"/>
    </location>
    <ligand>
        <name>Fe cation</name>
        <dbReference type="ChEBI" id="CHEBI:24875"/>
    </ligand>
</feature>
<protein>
    <recommendedName>
        <fullName evidence="6">Peptide deformylase</fullName>
        <shortName evidence="6">PDF</shortName>
        <ecNumber evidence="6">3.5.1.88</ecNumber>
    </recommendedName>
    <alternativeName>
        <fullName evidence="6">Polypeptide deformylase</fullName>
    </alternativeName>
</protein>
<gene>
    <name evidence="6 7" type="primary">def</name>
    <name evidence="7" type="ORF">LFA_2527</name>
</gene>
<sequence>MAIRKILYLPDERLRKVSTPVETFDDNLQTLIDDMFDTMYHARGVGLAAPQIGINLRLSVIDVIGDKSNQLVIINPEIIASEGEKEYEEGCLSVPSAYDTVIRAEKVTVKALDRTGKPFEISADGLLGECLQHEIDHLNGKLFVDLLSPLKRMLARKKLDKFKRRQQARKS</sequence>
<dbReference type="AlphaFoldDB" id="A0A098G5W4"/>
<dbReference type="RefSeq" id="WP_045096314.1">
    <property type="nucleotide sequence ID" value="NZ_LN614827.1"/>
</dbReference>
<dbReference type="SUPFAM" id="SSF56420">
    <property type="entry name" value="Peptide deformylase"/>
    <property type="match status" value="1"/>
</dbReference>
<evidence type="ECO:0000256" key="5">
    <source>
        <dbReference type="ARBA" id="ARBA00023004"/>
    </source>
</evidence>
<dbReference type="OrthoDB" id="9804313at2"/>
<dbReference type="GO" id="GO:0046872">
    <property type="term" value="F:metal ion binding"/>
    <property type="evidence" value="ECO:0007669"/>
    <property type="project" value="UniProtKB-KW"/>
</dbReference>
<dbReference type="FunFam" id="3.90.45.10:FF:000001">
    <property type="entry name" value="Peptide deformylase"/>
    <property type="match status" value="1"/>
</dbReference>
<dbReference type="NCBIfam" id="NF001159">
    <property type="entry name" value="PRK00150.1-3"/>
    <property type="match status" value="1"/>
</dbReference>
<dbReference type="InterPro" id="IPR036821">
    <property type="entry name" value="Peptide_deformylase_sf"/>
</dbReference>
<dbReference type="NCBIfam" id="TIGR00079">
    <property type="entry name" value="pept_deformyl"/>
    <property type="match status" value="1"/>
</dbReference>
<evidence type="ECO:0000256" key="3">
    <source>
        <dbReference type="ARBA" id="ARBA00022801"/>
    </source>
</evidence>
<organism evidence="7 8">
    <name type="scientific">Legionella fallonii LLAP-10</name>
    <dbReference type="NCBI Taxonomy" id="1212491"/>
    <lineage>
        <taxon>Bacteria</taxon>
        <taxon>Pseudomonadati</taxon>
        <taxon>Pseudomonadota</taxon>
        <taxon>Gammaproteobacteria</taxon>
        <taxon>Legionellales</taxon>
        <taxon>Legionellaceae</taxon>
        <taxon>Legionella</taxon>
    </lineage>
</organism>
<reference evidence="8" key="1">
    <citation type="submission" date="2014-09" db="EMBL/GenBank/DDBJ databases">
        <authorList>
            <person name="Gomez-Valero L."/>
        </authorList>
    </citation>
    <scope>NUCLEOTIDE SEQUENCE [LARGE SCALE GENOMIC DNA]</scope>
    <source>
        <strain evidence="8">ATCC700992</strain>
    </source>
</reference>
<evidence type="ECO:0000313" key="8">
    <source>
        <dbReference type="Proteomes" id="UP000032430"/>
    </source>
</evidence>
<evidence type="ECO:0000313" key="7">
    <source>
        <dbReference type="EMBL" id="CEG57898.1"/>
    </source>
</evidence>
<dbReference type="PANTHER" id="PTHR10458:SF22">
    <property type="entry name" value="PEPTIDE DEFORMYLASE"/>
    <property type="match status" value="1"/>
</dbReference>
<proteinExistence type="inferred from homology"/>
<evidence type="ECO:0000256" key="2">
    <source>
        <dbReference type="ARBA" id="ARBA00022723"/>
    </source>
</evidence>
<comment type="similarity">
    <text evidence="1 6">Belongs to the polypeptide deformylase family.</text>
</comment>
<name>A0A098G5W4_9GAMM</name>
<keyword evidence="3 6" id="KW-0378">Hydrolase</keyword>
<dbReference type="PIRSF" id="PIRSF004749">
    <property type="entry name" value="Pep_def"/>
    <property type="match status" value="1"/>
</dbReference>
<dbReference type="EC" id="3.5.1.88" evidence="6"/>
<evidence type="ECO:0000256" key="4">
    <source>
        <dbReference type="ARBA" id="ARBA00022917"/>
    </source>
</evidence>